<organism evidence="2 3">
    <name type="scientific">Carnegiea gigantea</name>
    <dbReference type="NCBI Taxonomy" id="171969"/>
    <lineage>
        <taxon>Eukaryota</taxon>
        <taxon>Viridiplantae</taxon>
        <taxon>Streptophyta</taxon>
        <taxon>Embryophyta</taxon>
        <taxon>Tracheophyta</taxon>
        <taxon>Spermatophyta</taxon>
        <taxon>Magnoliopsida</taxon>
        <taxon>eudicotyledons</taxon>
        <taxon>Gunneridae</taxon>
        <taxon>Pentapetalae</taxon>
        <taxon>Caryophyllales</taxon>
        <taxon>Cactineae</taxon>
        <taxon>Cactaceae</taxon>
        <taxon>Cactoideae</taxon>
        <taxon>Echinocereeae</taxon>
        <taxon>Carnegiea</taxon>
    </lineage>
</organism>
<dbReference type="Proteomes" id="UP001153076">
    <property type="component" value="Unassembled WGS sequence"/>
</dbReference>
<feature type="transmembrane region" description="Helical" evidence="1">
    <location>
        <begin position="87"/>
        <end position="106"/>
    </location>
</feature>
<sequence length="279" mass="31880">MGNCRSSTEICSRDSSNMERLSHCPGQPDRPHDEYYSLHIAEELYVWETCLIHALASRRYLCSVSRRRESCECTSQFDREILCWHHFYRLSFFLMMFFAICCATALYKLYLLVLFCFFPTLNLLAMELCKLLIIVDFSPVTDLCEAICLGGTTEDVAEVEATSKVLTDAGAMIMRTATMGIVIVAEDAWEHESVPAIGQKEAKVLEGQKPCQGRKWGETCKNEQCNREKEELKKPRYTLMFVTTIRDILLDQRQMGSKIVDISNCALSGKVMDVKLINF</sequence>
<keyword evidence="1" id="KW-0472">Membrane</keyword>
<comment type="caution">
    <text evidence="2">The sequence shown here is derived from an EMBL/GenBank/DDBJ whole genome shotgun (WGS) entry which is preliminary data.</text>
</comment>
<evidence type="ECO:0000256" key="1">
    <source>
        <dbReference type="SAM" id="Phobius"/>
    </source>
</evidence>
<dbReference type="AlphaFoldDB" id="A0A9Q1K6E1"/>
<gene>
    <name evidence="2" type="ORF">Cgig2_005354</name>
</gene>
<protein>
    <submittedName>
        <fullName evidence="2">Uncharacterized protein</fullName>
    </submittedName>
</protein>
<evidence type="ECO:0000313" key="2">
    <source>
        <dbReference type="EMBL" id="KAJ8437603.1"/>
    </source>
</evidence>
<name>A0A9Q1K6E1_9CARY</name>
<proteinExistence type="predicted"/>
<keyword evidence="3" id="KW-1185">Reference proteome</keyword>
<keyword evidence="1" id="KW-0812">Transmembrane</keyword>
<reference evidence="2" key="1">
    <citation type="submission" date="2022-04" db="EMBL/GenBank/DDBJ databases">
        <title>Carnegiea gigantea Genome sequencing and assembly v2.</title>
        <authorList>
            <person name="Copetti D."/>
            <person name="Sanderson M.J."/>
            <person name="Burquez A."/>
            <person name="Wojciechowski M.F."/>
        </authorList>
    </citation>
    <scope>NUCLEOTIDE SEQUENCE</scope>
    <source>
        <strain evidence="2">SGP5-SGP5p</strain>
        <tissue evidence="2">Aerial part</tissue>
    </source>
</reference>
<dbReference type="EMBL" id="JAKOGI010000291">
    <property type="protein sequence ID" value="KAJ8437603.1"/>
    <property type="molecule type" value="Genomic_DNA"/>
</dbReference>
<evidence type="ECO:0000313" key="3">
    <source>
        <dbReference type="Proteomes" id="UP001153076"/>
    </source>
</evidence>
<keyword evidence="1" id="KW-1133">Transmembrane helix</keyword>
<accession>A0A9Q1K6E1</accession>